<dbReference type="InterPro" id="IPR011010">
    <property type="entry name" value="DNA_brk_join_enz"/>
</dbReference>
<dbReference type="Gene3D" id="1.10.443.10">
    <property type="entry name" value="Intergrase catalytic core"/>
    <property type="match status" value="1"/>
</dbReference>
<protein>
    <recommendedName>
        <fullName evidence="4">Integrase family protein</fullName>
    </recommendedName>
</protein>
<dbReference type="GO" id="GO:0003677">
    <property type="term" value="F:DNA binding"/>
    <property type="evidence" value="ECO:0007669"/>
    <property type="project" value="InterPro"/>
</dbReference>
<dbReference type="AlphaFoldDB" id="E1QZ69"/>
<dbReference type="STRING" id="633147.Olsu_0568"/>
<evidence type="ECO:0008006" key="4">
    <source>
        <dbReference type="Google" id="ProtNLM"/>
    </source>
</evidence>
<evidence type="ECO:0000256" key="1">
    <source>
        <dbReference type="ARBA" id="ARBA00023172"/>
    </source>
</evidence>
<gene>
    <name evidence="2" type="ordered locus">Olsu_0568</name>
</gene>
<accession>E1QZ69</accession>
<reference evidence="2 3" key="1">
    <citation type="journal article" date="2010" name="Stand. Genomic Sci.">
        <title>Complete genome sequence of Olsenella uli type strain (VPI D76D-27C).</title>
        <authorList>
            <person name="Goker M."/>
            <person name="Held B."/>
            <person name="Lucas S."/>
            <person name="Nolan M."/>
            <person name="Yasawong M."/>
            <person name="Glavina Del Rio T."/>
            <person name="Tice H."/>
            <person name="Cheng J.F."/>
            <person name="Bruce D."/>
            <person name="Detter J.C."/>
            <person name="Tapia R."/>
            <person name="Han C."/>
            <person name="Goodwin L."/>
            <person name="Pitluck S."/>
            <person name="Liolios K."/>
            <person name="Ivanova N."/>
            <person name="Mavromatis K."/>
            <person name="Mikhailova N."/>
            <person name="Pati A."/>
            <person name="Chen A."/>
            <person name="Palaniappan K."/>
            <person name="Land M."/>
            <person name="Hauser L."/>
            <person name="Chang Y.J."/>
            <person name="Jeffries C.D."/>
            <person name="Rohde M."/>
            <person name="Sikorski J."/>
            <person name="Pukall R."/>
            <person name="Woyke T."/>
            <person name="Bristow J."/>
            <person name="Eisen J.A."/>
            <person name="Markowitz V."/>
            <person name="Hugenholtz P."/>
            <person name="Kyrpides N.C."/>
            <person name="Klenk H.P."/>
            <person name="Lapidus A."/>
        </authorList>
    </citation>
    <scope>NUCLEOTIDE SEQUENCE [LARGE SCALE GENOMIC DNA]</scope>
    <source>
        <strain evidence="3">ATCC 49627 / DSM 7084 / CIP 109912 / JCM 12494 / NCIMB 702895 / VPI D76D-27C</strain>
    </source>
</reference>
<name>E1QZ69_OLSUV</name>
<evidence type="ECO:0000313" key="3">
    <source>
        <dbReference type="Proteomes" id="UP000000333"/>
    </source>
</evidence>
<dbReference type="GO" id="GO:0006310">
    <property type="term" value="P:DNA recombination"/>
    <property type="evidence" value="ECO:0007669"/>
    <property type="project" value="UniProtKB-KW"/>
</dbReference>
<organism evidence="2 3">
    <name type="scientific">Olsenella uli (strain ATCC 49627 / DSM 7084 / CCUG 31166 / CIP 109912 / JCM 12494 / LMG 11480 / NCIMB 702895 / VPI D76D-27C)</name>
    <name type="common">Lactobacillus uli</name>
    <dbReference type="NCBI Taxonomy" id="633147"/>
    <lineage>
        <taxon>Bacteria</taxon>
        <taxon>Bacillati</taxon>
        <taxon>Actinomycetota</taxon>
        <taxon>Coriobacteriia</taxon>
        <taxon>Coriobacteriales</taxon>
        <taxon>Atopobiaceae</taxon>
        <taxon>Olsenella</taxon>
    </lineage>
</organism>
<dbReference type="PATRIC" id="fig|633147.7.peg.984"/>
<keyword evidence="1" id="KW-0233">DNA recombination</keyword>
<dbReference type="GO" id="GO:0015074">
    <property type="term" value="P:DNA integration"/>
    <property type="evidence" value="ECO:0007669"/>
    <property type="project" value="InterPro"/>
</dbReference>
<dbReference type="eggNOG" id="COG4974">
    <property type="taxonomic scope" value="Bacteria"/>
</dbReference>
<dbReference type="Proteomes" id="UP000000333">
    <property type="component" value="Chromosome"/>
</dbReference>
<evidence type="ECO:0000313" key="2">
    <source>
        <dbReference type="EMBL" id="ADK67683.1"/>
    </source>
</evidence>
<dbReference type="KEGG" id="ols:Olsu_0568"/>
<dbReference type="HOGENOM" id="CLU_2602579_0_0_11"/>
<dbReference type="InterPro" id="IPR013762">
    <property type="entry name" value="Integrase-like_cat_sf"/>
</dbReference>
<dbReference type="SUPFAM" id="SSF56349">
    <property type="entry name" value="DNA breaking-rejoining enzymes"/>
    <property type="match status" value="1"/>
</dbReference>
<dbReference type="EMBL" id="CP002106">
    <property type="protein sequence ID" value="ADK67683.1"/>
    <property type="molecule type" value="Genomic_DNA"/>
</dbReference>
<proteinExistence type="predicted"/>
<sequence>MGWMWGHPSASSLVVLWAAGEDIAGVSGTLGHSTVSTTLNIYTTARERGKESAMGAVERALREHASAPVVPLRRGGTRG</sequence>
<keyword evidence="3" id="KW-1185">Reference proteome</keyword>